<sequence>MLKFPNIFNKYPNDCKKLTKQNVGDCMKKACNILRENSAEIQTALMGAISTVFEGSQKCKDNVMNAIKHSDEYIKNGCPDES</sequence>
<evidence type="ECO:0000313" key="1">
    <source>
        <dbReference type="EMBL" id="KAJ8932729.1"/>
    </source>
</evidence>
<evidence type="ECO:0000313" key="2">
    <source>
        <dbReference type="Proteomes" id="UP001162156"/>
    </source>
</evidence>
<dbReference type="Proteomes" id="UP001162156">
    <property type="component" value="Unassembled WGS sequence"/>
</dbReference>
<comment type="caution">
    <text evidence="1">The sequence shown here is derived from an EMBL/GenBank/DDBJ whole genome shotgun (WGS) entry which is preliminary data.</text>
</comment>
<keyword evidence="2" id="KW-1185">Reference proteome</keyword>
<dbReference type="EMBL" id="JANEYF010003969">
    <property type="protein sequence ID" value="KAJ8932729.1"/>
    <property type="molecule type" value="Genomic_DNA"/>
</dbReference>
<proteinExistence type="predicted"/>
<name>A0AAV8X1X4_9CUCU</name>
<protein>
    <submittedName>
        <fullName evidence="1">Uncharacterized protein</fullName>
    </submittedName>
</protein>
<accession>A0AAV8X1X4</accession>
<organism evidence="1 2">
    <name type="scientific">Rhamnusium bicolor</name>
    <dbReference type="NCBI Taxonomy" id="1586634"/>
    <lineage>
        <taxon>Eukaryota</taxon>
        <taxon>Metazoa</taxon>
        <taxon>Ecdysozoa</taxon>
        <taxon>Arthropoda</taxon>
        <taxon>Hexapoda</taxon>
        <taxon>Insecta</taxon>
        <taxon>Pterygota</taxon>
        <taxon>Neoptera</taxon>
        <taxon>Endopterygota</taxon>
        <taxon>Coleoptera</taxon>
        <taxon>Polyphaga</taxon>
        <taxon>Cucujiformia</taxon>
        <taxon>Chrysomeloidea</taxon>
        <taxon>Cerambycidae</taxon>
        <taxon>Lepturinae</taxon>
        <taxon>Rhagiini</taxon>
        <taxon>Rhamnusium</taxon>
    </lineage>
</organism>
<gene>
    <name evidence="1" type="ORF">NQ314_014425</name>
</gene>
<reference evidence="1" key="1">
    <citation type="journal article" date="2023" name="Insect Mol. Biol.">
        <title>Genome sequencing provides insights into the evolution of gene families encoding plant cell wall-degrading enzymes in longhorned beetles.</title>
        <authorList>
            <person name="Shin N.R."/>
            <person name="Okamura Y."/>
            <person name="Kirsch R."/>
            <person name="Pauchet Y."/>
        </authorList>
    </citation>
    <scope>NUCLEOTIDE SEQUENCE</scope>
    <source>
        <strain evidence="1">RBIC_L_NR</strain>
    </source>
</reference>
<dbReference type="AlphaFoldDB" id="A0AAV8X1X4"/>